<dbReference type="Proteomes" id="UP000186524">
    <property type="component" value="Unassembled WGS sequence"/>
</dbReference>
<evidence type="ECO:0000313" key="2">
    <source>
        <dbReference type="Proteomes" id="UP000186524"/>
    </source>
</evidence>
<dbReference type="OrthoDB" id="2939808at2"/>
<proteinExistence type="predicted"/>
<sequence length="80" mass="9589">MNLKYDWEQAERYFIGSGEESGLTLKDTSEQFNIPYQTVRRYAAAHKWHSRRYRAWIKKKHGMEFEDHLKALHDEVMNGG</sequence>
<dbReference type="EMBL" id="MRWQ01000001">
    <property type="protein sequence ID" value="OKL38348.1"/>
    <property type="molecule type" value="Genomic_DNA"/>
</dbReference>
<gene>
    <name evidence="1" type="ORF">BLL40_02720</name>
</gene>
<accession>A0A1Q5P838</accession>
<dbReference type="RefSeq" id="WP_073710348.1">
    <property type="nucleotide sequence ID" value="NZ_MRWQ01000001.1"/>
</dbReference>
<name>A0A1Q5P838_9BACI</name>
<dbReference type="AlphaFoldDB" id="A0A1Q5P838"/>
<evidence type="ECO:0000313" key="1">
    <source>
        <dbReference type="EMBL" id="OKL38348.1"/>
    </source>
</evidence>
<organism evidence="1 2">
    <name type="scientific">Domibacillus mangrovi</name>
    <dbReference type="NCBI Taxonomy" id="1714354"/>
    <lineage>
        <taxon>Bacteria</taxon>
        <taxon>Bacillati</taxon>
        <taxon>Bacillota</taxon>
        <taxon>Bacilli</taxon>
        <taxon>Bacillales</taxon>
        <taxon>Bacillaceae</taxon>
        <taxon>Domibacillus</taxon>
    </lineage>
</organism>
<comment type="caution">
    <text evidence="1">The sequence shown here is derived from an EMBL/GenBank/DDBJ whole genome shotgun (WGS) entry which is preliminary data.</text>
</comment>
<keyword evidence="2" id="KW-1185">Reference proteome</keyword>
<protein>
    <submittedName>
        <fullName evidence="1">Uncharacterized protein</fullName>
    </submittedName>
</protein>
<reference evidence="1 2" key="1">
    <citation type="submission" date="2016-12" db="EMBL/GenBank/DDBJ databases">
        <title>Domibacillus sp. SAOS 44 whole genome sequencing.</title>
        <authorList>
            <person name="Verma A."/>
            <person name="Krishnamurthi S."/>
        </authorList>
    </citation>
    <scope>NUCLEOTIDE SEQUENCE [LARGE SCALE GENOMIC DNA]</scope>
    <source>
        <strain evidence="1 2">SAOS 44</strain>
    </source>
</reference>